<dbReference type="AlphaFoldDB" id="A0A0E9RRX0"/>
<sequence>MPRAGFELATLRLPDNRSYLLSYVAKM</sequence>
<proteinExistence type="predicted"/>
<dbReference type="EMBL" id="GBXM01076656">
    <property type="protein sequence ID" value="JAH31921.1"/>
    <property type="molecule type" value="Transcribed_RNA"/>
</dbReference>
<reference evidence="1" key="2">
    <citation type="journal article" date="2015" name="Fish Shellfish Immunol.">
        <title>Early steps in the European eel (Anguilla anguilla)-Vibrio vulnificus interaction in the gills: Role of the RtxA13 toxin.</title>
        <authorList>
            <person name="Callol A."/>
            <person name="Pajuelo D."/>
            <person name="Ebbesson L."/>
            <person name="Teles M."/>
            <person name="MacKenzie S."/>
            <person name="Amaro C."/>
        </authorList>
    </citation>
    <scope>NUCLEOTIDE SEQUENCE</scope>
</reference>
<evidence type="ECO:0000313" key="1">
    <source>
        <dbReference type="EMBL" id="JAH31921.1"/>
    </source>
</evidence>
<protein>
    <submittedName>
        <fullName evidence="1">Uncharacterized protein</fullName>
    </submittedName>
</protein>
<name>A0A0E9RRX0_ANGAN</name>
<accession>A0A0E9RRX0</accession>
<organism evidence="1">
    <name type="scientific">Anguilla anguilla</name>
    <name type="common">European freshwater eel</name>
    <name type="synonym">Muraena anguilla</name>
    <dbReference type="NCBI Taxonomy" id="7936"/>
    <lineage>
        <taxon>Eukaryota</taxon>
        <taxon>Metazoa</taxon>
        <taxon>Chordata</taxon>
        <taxon>Craniata</taxon>
        <taxon>Vertebrata</taxon>
        <taxon>Euteleostomi</taxon>
        <taxon>Actinopterygii</taxon>
        <taxon>Neopterygii</taxon>
        <taxon>Teleostei</taxon>
        <taxon>Anguilliformes</taxon>
        <taxon>Anguillidae</taxon>
        <taxon>Anguilla</taxon>
    </lineage>
</organism>
<reference evidence="1" key="1">
    <citation type="submission" date="2014-11" db="EMBL/GenBank/DDBJ databases">
        <authorList>
            <person name="Amaro Gonzalez C."/>
        </authorList>
    </citation>
    <scope>NUCLEOTIDE SEQUENCE</scope>
</reference>